<dbReference type="SUPFAM" id="SSF102848">
    <property type="entry name" value="NSFL1 (p97 ATPase) cofactor p47, SEP domain"/>
    <property type="match status" value="1"/>
</dbReference>
<comment type="caution">
    <text evidence="5">The sequence shown here is derived from an EMBL/GenBank/DDBJ whole genome shotgun (WGS) entry which is preliminary data.</text>
</comment>
<feature type="region of interest" description="Disordered" evidence="2">
    <location>
        <begin position="119"/>
        <end position="164"/>
    </location>
</feature>
<dbReference type="Proteomes" id="UP001303046">
    <property type="component" value="Unassembled WGS sequence"/>
</dbReference>
<dbReference type="InterPro" id="IPR036241">
    <property type="entry name" value="NSFL1C_SEP_dom_sf"/>
</dbReference>
<feature type="domain" description="SEP" evidence="4">
    <location>
        <begin position="166"/>
        <end position="230"/>
    </location>
</feature>
<dbReference type="InterPro" id="IPR007763">
    <property type="entry name" value="NDUFA12"/>
</dbReference>
<evidence type="ECO:0008006" key="7">
    <source>
        <dbReference type="Google" id="ProtNLM"/>
    </source>
</evidence>
<dbReference type="InterPro" id="IPR001012">
    <property type="entry name" value="UBX_dom"/>
</dbReference>
<dbReference type="PANTHER" id="PTHR23333:SF20">
    <property type="entry name" value="NSFL1 COFACTOR P47"/>
    <property type="match status" value="1"/>
</dbReference>
<dbReference type="Pfam" id="PF05071">
    <property type="entry name" value="NDUFA12"/>
    <property type="match status" value="1"/>
</dbReference>
<feature type="domain" description="UBX" evidence="3">
    <location>
        <begin position="280"/>
        <end position="357"/>
    </location>
</feature>
<dbReference type="EMBL" id="JAVFWL010000004">
    <property type="protein sequence ID" value="KAK6746889.1"/>
    <property type="molecule type" value="Genomic_DNA"/>
</dbReference>
<feature type="compositionally biased region" description="Polar residues" evidence="2">
    <location>
        <begin position="142"/>
        <end position="159"/>
    </location>
</feature>
<dbReference type="InterPro" id="IPR029071">
    <property type="entry name" value="Ubiquitin-like_domsf"/>
</dbReference>
<gene>
    <name evidence="5" type="primary">Necator_chrIV.g13541</name>
    <name evidence="5" type="ORF">RB195_000250</name>
</gene>
<sequence length="505" mass="56538">MKVGFIGVTIQQLEQWSEDVRFDEYDGWATGCRSGATGSCTGGTISPKMSRKLGTLASLRKDDHDSGEESDGGQQSFFVGGSEHSGQQVLGPERPDRDNTDMVERVFVAARQHGAEALTASGISSQHPHGHRSMGGGVRLGDTSSTPQLPVNESSSGESDTNESDEVVVELFMWENGFSIDDGPLRSFEEPENRQFLESIMQGRVPAELLAAHPRRRIDLRMQRRSGPYEPPKLKPFQGTGVRLGAVVPQIVSSPAAPSSSSPTDHDNVAKAQDSVNLDVNSPVTQVQIRLPDGQRVSGKFNQSHTVSAIRHFLVTAYPDLAATAFQLMTTYPNKIIDDETVALKEAGLLNAVVVVKLIQMSLKEWMGIDKMQKFMRIIKQMGGVRVALKKRYLMDVTRVGTLVGTDKFGNRYYEDNSYFMPRNRWVEYPDKVWLDYDPSQIPPEWHRWLHHIGDDTPTQNPPKNEKWVLQHEENLTIFEDKKYIPYSTTRTKIQGWQPGQKKQE</sequence>
<accession>A0ABR1D8W8</accession>
<proteinExistence type="inferred from homology"/>
<dbReference type="PROSITE" id="PS50033">
    <property type="entry name" value="UBX"/>
    <property type="match status" value="1"/>
</dbReference>
<evidence type="ECO:0000313" key="6">
    <source>
        <dbReference type="Proteomes" id="UP001303046"/>
    </source>
</evidence>
<dbReference type="Pfam" id="PF08059">
    <property type="entry name" value="SEP"/>
    <property type="match status" value="1"/>
</dbReference>
<comment type="similarity">
    <text evidence="1">Belongs to the complex I NDUFA12 subunit family.</text>
</comment>
<dbReference type="InterPro" id="IPR012989">
    <property type="entry name" value="SEP_domain"/>
</dbReference>
<evidence type="ECO:0000259" key="4">
    <source>
        <dbReference type="PROSITE" id="PS51399"/>
    </source>
</evidence>
<dbReference type="Gene3D" id="3.30.420.210">
    <property type="entry name" value="SEP domain"/>
    <property type="match status" value="1"/>
</dbReference>
<keyword evidence="6" id="KW-1185">Reference proteome</keyword>
<reference evidence="5 6" key="1">
    <citation type="submission" date="2023-08" db="EMBL/GenBank/DDBJ databases">
        <title>A Necator americanus chromosomal reference genome.</title>
        <authorList>
            <person name="Ilik V."/>
            <person name="Petrzelkova K.J."/>
            <person name="Pardy F."/>
            <person name="Fuh T."/>
            <person name="Niatou-Singa F.S."/>
            <person name="Gouil Q."/>
            <person name="Baker L."/>
            <person name="Ritchie M.E."/>
            <person name="Jex A.R."/>
            <person name="Gazzola D."/>
            <person name="Li H."/>
            <person name="Toshio Fujiwara R."/>
            <person name="Zhan B."/>
            <person name="Aroian R.V."/>
            <person name="Pafco B."/>
            <person name="Schwarz E.M."/>
        </authorList>
    </citation>
    <scope>NUCLEOTIDE SEQUENCE [LARGE SCALE GENOMIC DNA]</scope>
    <source>
        <strain evidence="5 6">Aroian</strain>
        <tissue evidence="5">Whole animal</tissue>
    </source>
</reference>
<protein>
    <recommendedName>
        <fullName evidence="7">SEP domain protein</fullName>
    </recommendedName>
</protein>
<organism evidence="5 6">
    <name type="scientific">Necator americanus</name>
    <name type="common">Human hookworm</name>
    <dbReference type="NCBI Taxonomy" id="51031"/>
    <lineage>
        <taxon>Eukaryota</taxon>
        <taxon>Metazoa</taxon>
        <taxon>Ecdysozoa</taxon>
        <taxon>Nematoda</taxon>
        <taxon>Chromadorea</taxon>
        <taxon>Rhabditida</taxon>
        <taxon>Rhabditina</taxon>
        <taxon>Rhabditomorpha</taxon>
        <taxon>Strongyloidea</taxon>
        <taxon>Ancylostomatidae</taxon>
        <taxon>Bunostominae</taxon>
        <taxon>Necator</taxon>
    </lineage>
</organism>
<evidence type="ECO:0000256" key="1">
    <source>
        <dbReference type="ARBA" id="ARBA00007355"/>
    </source>
</evidence>
<feature type="region of interest" description="Disordered" evidence="2">
    <location>
        <begin position="59"/>
        <end position="98"/>
    </location>
</feature>
<dbReference type="Pfam" id="PF00789">
    <property type="entry name" value="UBX"/>
    <property type="match status" value="1"/>
</dbReference>
<dbReference type="PROSITE" id="PS51399">
    <property type="entry name" value="SEP"/>
    <property type="match status" value="1"/>
</dbReference>
<evidence type="ECO:0000256" key="2">
    <source>
        <dbReference type="SAM" id="MobiDB-lite"/>
    </source>
</evidence>
<dbReference type="SMART" id="SM00553">
    <property type="entry name" value="SEP"/>
    <property type="match status" value="1"/>
</dbReference>
<evidence type="ECO:0000259" key="3">
    <source>
        <dbReference type="PROSITE" id="PS50033"/>
    </source>
</evidence>
<dbReference type="SMART" id="SM00166">
    <property type="entry name" value="UBX"/>
    <property type="match status" value="1"/>
</dbReference>
<dbReference type="PANTHER" id="PTHR23333">
    <property type="entry name" value="UBX DOMAIN CONTAINING PROTEIN"/>
    <property type="match status" value="1"/>
</dbReference>
<dbReference type="SUPFAM" id="SSF54236">
    <property type="entry name" value="Ubiquitin-like"/>
    <property type="match status" value="1"/>
</dbReference>
<dbReference type="Gene3D" id="3.10.20.90">
    <property type="entry name" value="Phosphatidylinositol 3-kinase Catalytic Subunit, Chain A, domain 1"/>
    <property type="match status" value="1"/>
</dbReference>
<name>A0ABR1D8W8_NECAM</name>
<evidence type="ECO:0000313" key="5">
    <source>
        <dbReference type="EMBL" id="KAK6746889.1"/>
    </source>
</evidence>